<evidence type="ECO:0000256" key="1">
    <source>
        <dbReference type="SAM" id="MobiDB-lite"/>
    </source>
</evidence>
<keyword evidence="3" id="KW-1185">Reference proteome</keyword>
<dbReference type="EMBL" id="JWZX01001381">
    <property type="protein sequence ID" value="KOO33934.1"/>
    <property type="molecule type" value="Genomic_DNA"/>
</dbReference>
<feature type="region of interest" description="Disordered" evidence="1">
    <location>
        <begin position="55"/>
        <end position="80"/>
    </location>
</feature>
<accession>A0A0M0K539</accession>
<dbReference type="Proteomes" id="UP000037460">
    <property type="component" value="Unassembled WGS sequence"/>
</dbReference>
<evidence type="ECO:0000313" key="2">
    <source>
        <dbReference type="EMBL" id="KOO33934.1"/>
    </source>
</evidence>
<comment type="caution">
    <text evidence="2">The sequence shown here is derived from an EMBL/GenBank/DDBJ whole genome shotgun (WGS) entry which is preliminary data.</text>
</comment>
<reference evidence="3" key="1">
    <citation type="journal article" date="2015" name="PLoS Genet.">
        <title>Genome Sequence and Transcriptome Analyses of Chrysochromulina tobin: Metabolic Tools for Enhanced Algal Fitness in the Prominent Order Prymnesiales (Haptophyceae).</title>
        <authorList>
            <person name="Hovde B.T."/>
            <person name="Deodato C.R."/>
            <person name="Hunsperger H.M."/>
            <person name="Ryken S.A."/>
            <person name="Yost W."/>
            <person name="Jha R.K."/>
            <person name="Patterson J."/>
            <person name="Monnat R.J. Jr."/>
            <person name="Barlow S.B."/>
            <person name="Starkenburg S.R."/>
            <person name="Cattolico R.A."/>
        </authorList>
    </citation>
    <scope>NUCLEOTIDE SEQUENCE</scope>
    <source>
        <strain evidence="3">CCMP291</strain>
    </source>
</reference>
<proteinExistence type="predicted"/>
<organism evidence="2 3">
    <name type="scientific">Chrysochromulina tobinii</name>
    <dbReference type="NCBI Taxonomy" id="1460289"/>
    <lineage>
        <taxon>Eukaryota</taxon>
        <taxon>Haptista</taxon>
        <taxon>Haptophyta</taxon>
        <taxon>Prymnesiophyceae</taxon>
        <taxon>Prymnesiales</taxon>
        <taxon>Chrysochromulinaceae</taxon>
        <taxon>Chrysochromulina</taxon>
    </lineage>
</organism>
<gene>
    <name evidence="2" type="ORF">Ctob_014077</name>
</gene>
<evidence type="ECO:0000313" key="3">
    <source>
        <dbReference type="Proteomes" id="UP000037460"/>
    </source>
</evidence>
<protein>
    <submittedName>
        <fullName evidence="2">Uncharacterized protein</fullName>
    </submittedName>
</protein>
<sequence length="216" mass="23302">MYVVSVPVIGSPLCSSSVDQYVSSGMPLTSFDQPQLAKTLSYLDSVSRRALACSHQSVTQPGEKRKSFAGSPTLAQPGHTLTNSARHWGVSLRWSAVIGRLSSMKDRGGVAAAAVRRSACAALHVEIGAHASEKNEKNSGGRCDLAFPSVAYRRSFMRARTSSWPKRRTLASCSRGSVFLRLKYFAAGPFSSSSVALKDGSTWMWMRKLPGSQPSK</sequence>
<name>A0A0M0K539_9EUKA</name>
<dbReference type="AlphaFoldDB" id="A0A0M0K539"/>